<dbReference type="NCBIfam" id="NF003417">
    <property type="entry name" value="PRK04813.1"/>
    <property type="match status" value="5"/>
</dbReference>
<dbReference type="PROSITE" id="PS00455">
    <property type="entry name" value="AMP_BINDING"/>
    <property type="match status" value="5"/>
</dbReference>
<comment type="similarity">
    <text evidence="2">Belongs to the ATP-dependent AMP-binding enzyme family.</text>
</comment>
<dbReference type="Pfam" id="PF00668">
    <property type="entry name" value="Condensation"/>
    <property type="match status" value="8"/>
</dbReference>
<proteinExistence type="inferred from homology"/>
<feature type="domain" description="Carrier" evidence="8">
    <location>
        <begin position="6323"/>
        <end position="6398"/>
    </location>
</feature>
<evidence type="ECO:0000313" key="10">
    <source>
        <dbReference type="Proteomes" id="UP000316639"/>
    </source>
</evidence>
<dbReference type="InterPro" id="IPR020806">
    <property type="entry name" value="PKS_PP-bd"/>
</dbReference>
<dbReference type="FunFam" id="1.10.1200.10:FF:000016">
    <property type="entry name" value="Non-ribosomal peptide synthase"/>
    <property type="match status" value="1"/>
</dbReference>
<evidence type="ECO:0000259" key="8">
    <source>
        <dbReference type="PROSITE" id="PS50075"/>
    </source>
</evidence>
<evidence type="ECO:0000256" key="4">
    <source>
        <dbReference type="ARBA" id="ARBA00022553"/>
    </source>
</evidence>
<feature type="compositionally biased region" description="Basic and acidic residues" evidence="7">
    <location>
        <begin position="2583"/>
        <end position="2592"/>
    </location>
</feature>
<feature type="domain" description="Carrier" evidence="8">
    <location>
        <begin position="1847"/>
        <end position="1921"/>
    </location>
</feature>
<dbReference type="PANTHER" id="PTHR45527:SF1">
    <property type="entry name" value="FATTY ACID SYNTHASE"/>
    <property type="match status" value="1"/>
</dbReference>
<feature type="domain" description="Carrier" evidence="8">
    <location>
        <begin position="3329"/>
        <end position="3403"/>
    </location>
</feature>
<keyword evidence="6" id="KW-0045">Antibiotic biosynthesis</keyword>
<name>A0A563F1K7_9PSEU</name>
<dbReference type="SUPFAM" id="SSF47336">
    <property type="entry name" value="ACP-like"/>
    <property type="match status" value="5"/>
</dbReference>
<dbReference type="InterPro" id="IPR036736">
    <property type="entry name" value="ACP-like_sf"/>
</dbReference>
<feature type="region of interest" description="Disordered" evidence="7">
    <location>
        <begin position="1"/>
        <end position="20"/>
    </location>
</feature>
<dbReference type="GO" id="GO:0031177">
    <property type="term" value="F:phosphopantetheine binding"/>
    <property type="evidence" value="ECO:0007669"/>
    <property type="project" value="InterPro"/>
</dbReference>
<dbReference type="InterPro" id="IPR010060">
    <property type="entry name" value="NRPS_synth"/>
</dbReference>
<dbReference type="CDD" id="cd05930">
    <property type="entry name" value="A_NRPS"/>
    <property type="match status" value="1"/>
</dbReference>
<feature type="region of interest" description="Disordered" evidence="7">
    <location>
        <begin position="2576"/>
        <end position="2598"/>
    </location>
</feature>
<dbReference type="FunFam" id="3.40.50.12780:FF:000012">
    <property type="entry name" value="Non-ribosomal peptide synthetase"/>
    <property type="match status" value="3"/>
</dbReference>
<evidence type="ECO:0000256" key="2">
    <source>
        <dbReference type="ARBA" id="ARBA00006432"/>
    </source>
</evidence>
<keyword evidence="5" id="KW-0677">Repeat</keyword>
<dbReference type="GO" id="GO:0072330">
    <property type="term" value="P:monocarboxylic acid biosynthetic process"/>
    <property type="evidence" value="ECO:0007669"/>
    <property type="project" value="UniProtKB-ARBA"/>
</dbReference>
<reference evidence="9 10" key="1">
    <citation type="submission" date="2019-07" db="EMBL/GenBank/DDBJ databases">
        <title>Lentzea xizangensis sp. nov., isolated from Qinghai-Tibetan Plateau Soils.</title>
        <authorList>
            <person name="Huang J."/>
        </authorList>
    </citation>
    <scope>NUCLEOTIDE SEQUENCE [LARGE SCALE GENOMIC DNA]</scope>
    <source>
        <strain evidence="9 10">FXJ1.1311</strain>
    </source>
</reference>
<dbReference type="GO" id="GO:0003824">
    <property type="term" value="F:catalytic activity"/>
    <property type="evidence" value="ECO:0007669"/>
    <property type="project" value="InterPro"/>
</dbReference>
<dbReference type="OrthoDB" id="2472181at2"/>
<dbReference type="Proteomes" id="UP000316639">
    <property type="component" value="Unassembled WGS sequence"/>
</dbReference>
<evidence type="ECO:0000256" key="6">
    <source>
        <dbReference type="ARBA" id="ARBA00023194"/>
    </source>
</evidence>
<dbReference type="SUPFAM" id="SSF56801">
    <property type="entry name" value="Acetyl-CoA synthetase-like"/>
    <property type="match status" value="5"/>
</dbReference>
<dbReference type="InterPro" id="IPR001242">
    <property type="entry name" value="Condensation_dom"/>
</dbReference>
<evidence type="ECO:0000256" key="5">
    <source>
        <dbReference type="ARBA" id="ARBA00022737"/>
    </source>
</evidence>
<dbReference type="InterPro" id="IPR009081">
    <property type="entry name" value="PP-bd_ACP"/>
</dbReference>
<dbReference type="Gene3D" id="3.30.559.10">
    <property type="entry name" value="Chloramphenicol acetyltransferase-like domain"/>
    <property type="match status" value="7"/>
</dbReference>
<evidence type="ECO:0000256" key="3">
    <source>
        <dbReference type="ARBA" id="ARBA00022450"/>
    </source>
</evidence>
<keyword evidence="10" id="KW-1185">Reference proteome</keyword>
<dbReference type="CDD" id="cd19531">
    <property type="entry name" value="LCL_NRPS-like"/>
    <property type="match status" value="1"/>
</dbReference>
<dbReference type="Pfam" id="PF00550">
    <property type="entry name" value="PP-binding"/>
    <property type="match status" value="5"/>
</dbReference>
<dbReference type="Pfam" id="PF13193">
    <property type="entry name" value="AMP-binding_C"/>
    <property type="match status" value="5"/>
</dbReference>
<dbReference type="InterPro" id="IPR020845">
    <property type="entry name" value="AMP-binding_CS"/>
</dbReference>
<comment type="caution">
    <text evidence="9">The sequence shown here is derived from an EMBL/GenBank/DDBJ whole genome shotgun (WGS) entry which is preliminary data.</text>
</comment>
<dbReference type="PROSITE" id="PS00012">
    <property type="entry name" value="PHOSPHOPANTETHEINE"/>
    <property type="match status" value="5"/>
</dbReference>
<keyword evidence="3" id="KW-0596">Phosphopantetheine</keyword>
<dbReference type="GO" id="GO:0043041">
    <property type="term" value="P:amino acid activation for nonribosomal peptide biosynthetic process"/>
    <property type="evidence" value="ECO:0007669"/>
    <property type="project" value="TreeGrafter"/>
</dbReference>
<dbReference type="InterPro" id="IPR000873">
    <property type="entry name" value="AMP-dep_synth/lig_dom"/>
</dbReference>
<accession>A0A563F1K7</accession>
<dbReference type="SMART" id="SM00823">
    <property type="entry name" value="PKS_PP"/>
    <property type="match status" value="5"/>
</dbReference>
<dbReference type="InterPro" id="IPR045851">
    <property type="entry name" value="AMP-bd_C_sf"/>
</dbReference>
<dbReference type="CDD" id="cd19534">
    <property type="entry name" value="E_NRPS"/>
    <property type="match status" value="3"/>
</dbReference>
<dbReference type="GO" id="GO:0044550">
    <property type="term" value="P:secondary metabolite biosynthetic process"/>
    <property type="evidence" value="ECO:0007669"/>
    <property type="project" value="UniProtKB-ARBA"/>
</dbReference>
<dbReference type="FunFam" id="1.10.1200.10:FF:000005">
    <property type="entry name" value="Nonribosomal peptide synthetase 1"/>
    <property type="match status" value="3"/>
</dbReference>
<dbReference type="NCBIfam" id="TIGR01733">
    <property type="entry name" value="AA-adenyl-dom"/>
    <property type="match status" value="5"/>
</dbReference>
<dbReference type="InterPro" id="IPR010071">
    <property type="entry name" value="AA_adenyl_dom"/>
</dbReference>
<dbReference type="InterPro" id="IPR025110">
    <property type="entry name" value="AMP-bd_C"/>
</dbReference>
<dbReference type="NCBIfam" id="NF004282">
    <property type="entry name" value="PRK05691.1"/>
    <property type="match status" value="6"/>
</dbReference>
<dbReference type="CDD" id="cd17652">
    <property type="entry name" value="A_NRPS_CmdD_like"/>
    <property type="match status" value="2"/>
</dbReference>
<feature type="domain" description="Carrier" evidence="8">
    <location>
        <begin position="804"/>
        <end position="879"/>
    </location>
</feature>
<gene>
    <name evidence="9" type="ORF">FKR81_02365</name>
</gene>
<dbReference type="Gene3D" id="3.30.559.30">
    <property type="entry name" value="Nonribosomal peptide synthetase, condensation domain"/>
    <property type="match status" value="8"/>
</dbReference>
<evidence type="ECO:0000256" key="7">
    <source>
        <dbReference type="SAM" id="MobiDB-lite"/>
    </source>
</evidence>
<comment type="cofactor">
    <cofactor evidence="1">
        <name>pantetheine 4'-phosphate</name>
        <dbReference type="ChEBI" id="CHEBI:47942"/>
    </cofactor>
</comment>
<dbReference type="Gene3D" id="2.30.38.10">
    <property type="entry name" value="Luciferase, Domain 3"/>
    <property type="match status" value="5"/>
</dbReference>
<dbReference type="SUPFAM" id="SSF52777">
    <property type="entry name" value="CoA-dependent acyltransferases"/>
    <property type="match status" value="16"/>
</dbReference>
<dbReference type="PANTHER" id="PTHR45527">
    <property type="entry name" value="NONRIBOSOMAL PEPTIDE SYNTHETASE"/>
    <property type="match status" value="1"/>
</dbReference>
<dbReference type="GO" id="GO:0005737">
    <property type="term" value="C:cytoplasm"/>
    <property type="evidence" value="ECO:0007669"/>
    <property type="project" value="TreeGrafter"/>
</dbReference>
<dbReference type="CDD" id="cd12117">
    <property type="entry name" value="A_NRPS_Srf_like"/>
    <property type="match status" value="2"/>
</dbReference>
<dbReference type="PROSITE" id="PS50075">
    <property type="entry name" value="CARRIER"/>
    <property type="match status" value="5"/>
</dbReference>
<evidence type="ECO:0000256" key="1">
    <source>
        <dbReference type="ARBA" id="ARBA00001957"/>
    </source>
</evidence>
<dbReference type="InterPro" id="IPR023213">
    <property type="entry name" value="CAT-like_dom_sf"/>
</dbReference>
<dbReference type="GO" id="GO:0017000">
    <property type="term" value="P:antibiotic biosynthetic process"/>
    <property type="evidence" value="ECO:0007669"/>
    <property type="project" value="UniProtKB-KW"/>
</dbReference>
<dbReference type="Gene3D" id="1.10.1200.10">
    <property type="entry name" value="ACP-like"/>
    <property type="match status" value="5"/>
</dbReference>
<dbReference type="FunFam" id="2.30.38.10:FF:000001">
    <property type="entry name" value="Non-ribosomal peptide synthetase PvdI"/>
    <property type="match status" value="4"/>
</dbReference>
<dbReference type="Pfam" id="PF00501">
    <property type="entry name" value="AMP-binding"/>
    <property type="match status" value="5"/>
</dbReference>
<dbReference type="CDD" id="cd19543">
    <property type="entry name" value="DCL_NRPS"/>
    <property type="match status" value="3"/>
</dbReference>
<dbReference type="GO" id="GO:0008610">
    <property type="term" value="P:lipid biosynthetic process"/>
    <property type="evidence" value="ECO:0007669"/>
    <property type="project" value="UniProtKB-ARBA"/>
</dbReference>
<dbReference type="EMBL" id="VOBR01000002">
    <property type="protein sequence ID" value="TWP53631.1"/>
    <property type="molecule type" value="Genomic_DNA"/>
</dbReference>
<feature type="domain" description="Carrier" evidence="8">
    <location>
        <begin position="4829"/>
        <end position="4903"/>
    </location>
</feature>
<dbReference type="Gene3D" id="3.30.300.30">
    <property type="match status" value="5"/>
</dbReference>
<dbReference type="FunFam" id="3.40.50.980:FF:000001">
    <property type="entry name" value="Non-ribosomal peptide synthetase"/>
    <property type="match status" value="5"/>
</dbReference>
<sequence length="6407" mass="687756">MALVARSRPEGSRSTMAHDTMPHETVSCSIRLFGALDATALAEAARGLGARHEALRSVDVDVLRVAENEHVVLLSAHRSEVDERSLHVLVEELGVLYTASVIDRPAAETHGLPIPADLAELHDASAVDVLVAAAAIVLSRWTGRREVPVGLLLDGRDGDLDPAAGSFTTVVTLRSRVDDSRPFSDLLSQVGGLAHEASLDDSPPTVVVVSDRFAGTPSFGGLRLADLVVRLVEHRGGVSGVIEHQRDGFDPLAAERFAQHLSRVLEVAAGDPAVPVGKIDVLGVAERERLLVGWNDTARAVPGLTLAELVERQVQRSPEATAVVFEGGSLSFAELDVRANRLAHVLIGRGVGPEGIVALVLPRSVEIVVAQLAVAKAGGAYLPVDPAYPAERIAFMLSDSCPVLVVTTAEFAGVVPGADVVLLDELSAVDGDDRCPVDQDRLTPLELANPAYVIYTSGSTGRPKGVVVSHAGLASFSAAEVEHYEVGAGDRVLQFSSPSFDASVLELCMSLPAGAALVIPPPGPLLGEELADVVASQGVTHALIPPVALSTVAESVDLPGLRMLAVGGDACSAELVARWAPGRRLINSYGPTESTVVSTWSGPLSAGEVPPIGRPIWNTRVFVLDSGLRPVPVGVVGELHVAGAGLARGYLGRAGLTAERFVACPFGPAGARMYRTGDRVRWNPAGDLEFIGRVDHQVKVRGFRIEPGEIETVLRGHAEVDDVVVVAQEQLSGVKRLVAYVAASNVDEALPAELRVMTAERLPDYMVPAVFVVLDRLPLSPNGKLDRLALPEPSGTAPGVGHVEPRTGTERVLAGIWADVLGVRRVGVEDDFFELGGDSILGARVLARVRGAFGIGLSARAVFDASTVAELAELLPVRAESAHAAEITPARRDQALPLSSAQQRLWFLDDLTRGGTEYNTGVGLRLSGTVDVEALRSALTALSARHEALRTTVHTVDGRGVQVVAAEADLPLREVTLSTAEELDQVLAEELTLPFDLRQGPLTRAVLVRIADDDHVLMLGQHHIVTDGWSVGLLVDELGKLYAGTADLCELPIQYPDFAVWQRLQLSTPAAAGQLGYWKRKLAGIQALELPTDRPRPRLRTSSGAIHRASLPSELVEGLTAMGREHGATVFMTLTAAVQVLFSRYGDQRDISIGTVVAGRDRAELENLAGFFVNTLVLRSWVEPARPFTEFLREVRETVLEAFANGEVPFDSVVEELRPERDPSRTPLVQALVVLQNAMIRPHEAGGLRITEQDLPRPSARFDLVVEFWPRGGEAGPQEMDVAIEYNTDLFDAHTVERMTDHLLVLLKGILTEPGRPLAQLPLLTDAEQHQVVVTWNDTTQDVPTTTLPALFEAQVARTPEATALVCDDVRLSYVELNQRANRLAHLLISRGVGPERFVVLAMPRSADLVVAAMAVLKAGAAYLPIDPGYPAERIALILDDARPELVLATTGVTDQIPAHEDVVQLVLDDPVVVEALAGSPAGDPAGGLLAANPAYVIYTSGSTGRPKGVVVTHRSMVDLVAWAAAEFGATGLSSVVASTSLTFDVSVFEIFGPLAVGGTVQIVRDLLALGEGVVTEPVSLIGGVPSAFAQLLAQDGLPVSAGAVVLAGEALPAKMVRDIRTALPSSRIANIYGPTEATVYAAAWYSDGGDQQQAPPIGRPIANTTAYVLDPSLRPTPIGVPGELHLGGRGLARGYLNRPGLTADRFIADPFGEPGARMYRTGDVVRWNRAGELEYLGRADHQVKIRGFRIELGEVEAALRQHEDIAEVVVVVRQEESGHKRLVAYVVAAAIDVAELRDFLCRTLPDHMVPSAFVALDGFPLNSSGKLDRAALPAPDFGAGRTGYAGPRTQVERTLVQIWADVLGLERVGVQDNFFGLGGDSILSIQVVSLARRAGLMMMSRDLFLHQTVASLAPHVTTARAGVIDQGAVAGPVPLTPIQHWLFDARTTGSEHFGQSLAVELAGDVDHGALRGALNAVIAHHDALRMRFEVADGRWSQHNAPAEAADVLEVRNACDVDGDGRVTFDLGRGPLLKAVLVVGGERPVLSLAVHHLVVDGVSWRILLEDIDAAYRNAALRPKTTSFQDWSLKLTEHALDGGFDDELTYWDATTSTDETGPADIERGGVASTRSVSAVLTAAETKALLQDVPRVYRTQVNDVLLAALGRVLGSWTGRDRVVVDLEGHGREEVLADVDTSRTVGWFTTMFPVVLEATSGEWGTALKSVKEQLRSVPQRGFGYGALRHLAHKLPHTPASPVRFNYLGQADWVTGDSALYRGLHSGLELSDDPAARRTHALDIVGMVEEGTLKFTWFYSVTVHDEDTVRAVAEELVSALREIIAHCALAESGGRTPSDFPLARLDQAGVDLLAGDGRTVEDIYPLTPAQRGMVFHGVSQGDQSVYFQQLTFVLDGVPDPRTLALSFQHAVDQNPVCRSSVLWDDVDEPLQLVMREAAIPVSFLDWSELSAVDRTRQLAEFLVADQVRGLDLGTAPLMRLALARLSTGEVQVVWTFHHVLLDGWSIFSVLSDVFAAHAALAGGRRPEPVSRRPFHDYLRWLSEQDQDASDAYWREVVGDLDSPTPLPYDRPPLDAHHAESSDTVDATLSPEQTDRLRAMTQQAGLTLSTVVQGAWALVLSACSGQRDVVFGTTVSGRPAELAGVESMIGMFINTIPTRVGIRWQQSLLEWLRELQAGQAEAQRFGYVSLARLQKSGTALFDSIVVVENYPIDVEAAASRGLGLRELSAVETTNYPLSVMVTPGRQLSVELGYDPALFDAATINRLTQRLALVLGGIADDVERRVSQLLVTTAAERHQVVVEWNSTDNELPRATVSSLFTDQASRTPQAVALTSDAGSLSYAELDSRANQLANRLIGLGVRPEDLVGVLMERSIDVVVAELAVVKAGGAYVPVDVRAPADRMRAMLVGVSVLLVDQRWVPTARDVCSGHLIAVDGDLSLARESTAQPAAVIDPENLAYVMYTSGSTGTPKGVMARQCDVASFAMDRRFRGGGHECVLLHSPLAFDASTYELWVPLLNGGRVVLAPPGDVDADVLRRMIDQHGVTAVFLTSGLFRMVAQDAPDCLAGAQEVWTGGEVVPAAALRRVSAACPGLVVVDVYGPTETTTYATQRSMVGVDAVPDVVPIGRPLDNVRVHVLDSALRPVPIGAPGELHIAGAGLARGYLDQPGLTADRFVAVPDLGAAGERMYRTGDVVRWTAGGELEFVGRADDQVKIRGFRIELGEIEAALLDHADVAEAVIVAPGDSAGRKRLVAYVVGSPGRIPDTAELRTFLARTLPDYMVPSVFVPLDRLPLNVNGKVDRRALPEVDWAGLTTSGHVAPRDAAELELARIFAEVLRVSQVGVEDNFFELGGDSILSIQVASRARQAGLTILPRDLFRHPTVASLAAGGAGAVLTAVDQGPVTGDLPLTPIQSWFFETQTVHPEHFNQSILAELDLDTDRAALADALAAVIAHHDALRMRFDDVDGQWTQHNAPIEPVDVLQVHTLPDADVQPVIDAMHASFDLRRGPLLKAALFDRGETRRPLLFIAVHHLVVDGVSWRILLEDIDTAYRNLPLQPKTTSFRDWSVRLTDHAHNGGFSDELAHWATVTTDHEPALPADDHGANTIGSMREVVVRLGVEETKALLQDVPAVYRTQVNDVLLSALTRTLSRWSGRDQVLVDLEGHGREELFSDVDLSRTVGWFTSMFPVVLDAGAGDWGSVLKAVKEQLRSVPRRGVGHGALRHLAGTTLSVSEASPQVSFNYLGQFDWSTGGLFHEVRGGVGGAASPRAPRPHLLDVVGRVERGALELTWYYSPNVHREPTVQSLAQHVVHALREIIAHCAEPGAGGRTPSDFPLAGLDQAAVDVLAGDGSRVEDVYPLTSMQAGMLFHSLVDTSSGAYLNQVRLRLSGVRDPAAMGTAWQRVLDRTPMLRSSVVWDGLAEPLQVVARDVVLPVHYDDWTVSDSASAGESTSAEWTAQRQDDELVRVLADGRAEGLDLAEPPLMRLAVITTSPDQVLLVWTFHHVLLDGWSAAQVFQEVCEQYASIVEERVPDLPARRPFRDYIEWLSERDLGEAEEYWRALLGDVESTTLLPYDRKPGEAHRRLSSKTVRITLSAEESARVRTAAQRNGLTLSTVVQGAWAVLLSAYSGQQDVVFGTTVSGRPAELPGVEPMVGLFINTVPTRVGVQGARRLVSWLRDLQATQAESRRFEYVSLAQLQNWCGTNLFDSIVVFENYPFNPGATARHGISLVESQDVEPTNYPLTVVVSPDTELSIRLDYDPTLFQATTIERMAANLEALLSSISRDFGRTLRELHAVSPAERIHVLLKWNENVRGVEHATVPEKFAAQVSRAPEAVALVTDGSSLTYAELDAWSNRLAHRLDRLGVDREQRVGLLMARSADFVVAELAVLKAGGAYVPVDLRAPVDRMRAILTEAGASVLITDQTWHETASSVHNGSVVLATDVDAESSDSPEVRIDPDGLAYVMYTSGSSGVPKGVAVCHRDVVALAADRRFAGGAHDRVLLHSASAFDASTYEVWVPLLTGGRVVVASAGDVDPDVLRVLVSHHGVTALWLTAGLFTVLAQDDPSCLAGVSEVWTGGDVVPAGAVRRVLEACPGLAVVDGYGPTETTTFATAYRSPSLVPDIVPIGSPMDGKQVYVLDGGSGPVPIGAPGELFIAGAGVARGYLGRPGLTAESFIADPFGTPGGRMYRTGDVARWTGDGVVEFVGRADDQVKVRGFRIELGEIEAALIGHDGVGEAVVVARQDRSGVKRLVAYVVPDSGGGVDVEELRRHAAVLLPDYMVPSAVLVLDELPLTRNGKLDRDALAAKDFHSSLADHVAPRTAAETELVRIWAEVLGVQQVGVEDDFFELGGDSILSIQVVSRARKSGFGMTPRDLFRYPTVAGLAASVSEVVAERVDQGAVTGDVPLTPIQHWYFQTNPDHAEHFDQSVLIELGGGADEEALRGALAAVVSHHDALRMCFDVVDGRWTQHNAPVEPVDLLQVCDLPDAEGESAMRDISANVHAGFDLAGGPLLKAVLFRFPGDRRPVLLLAVHHLVVDGVSWRILLEDVNATYQQLVAGEPVNIEQKTTAFRDWALRLTEFALGGGFDDELTHWAEVRGDPGLPVDRGGDNTAASVRSVSVGLGVAETESLLRDVPGVYRTQVNDVLLAALGRVLGRWTGRDRVVVDLEGHGREEVLAGVDVSRTVGWFTSMFPVVLDGGAGEWGSTLKSVKEGLRAVPRRGSGYGALRYLAGREVTSTPPVSFNYLGQFDWTNLGEGLFHEVLGGLQSDISADAARGHLLDVVGSVEDKRLEFTWLYSSDVHEESTIRVLAEKLVAALREIIAHCAEPGAGGRTPSDFPLAGLDQAGVDRLVGDGRSVEDVYPMTPMQAGMVFHGVSQEGQGLYFEQATFVLDGVPDPDVLARAFQHVVDSTPVLRSGMVWEGVDEPLQLVHAEAEVPVTFLDWDSSTEQDRERRLAELLAADRSEGLDLRAVPLMRLVLARLSATEVQVVWTFHHVLLDGWSVFRVLSDVFDAHAALAGGRPPTPSSRRPFRDYLRWLVEQDHAAAETHWRQLLASYEASATLPYDRTPVQAYATRSSEWLPFELGAGQTSRLRDMAQRNGLTVNTVVQGAWALLLSRYSGHRDVCFGATVSGRPADLPGVDDITGIFINTLPVRVAVDDASGLVDWLRSLQASQAESRRFDFVSLGKVQGWSGLPGGTNLFDSILVFENYPINDEAAAVRGLRLRALSAVETTNYPLSVVVSPGERLSVEFGYDPHLFDATSIERIAGHLTRVLGLVADDPTVVLGQIDVLAERERDQILVEWNDTARDVPGLTLAELFECQVARTPEATAVVFEGGSLSYAELDARADRLARALIDRGVGPEGIVALVLPRSADIVVAQLAVAKAGGAYLPVDPAYPPERIAFMLADARPVLVVTTADLAAMLPGDVQVTVLDQSVVDGPVEVDRLPPVSLASSAYVIYTSGSTGTPKGVVVSHAGLASFSAAEVEHYQVGAGDRVLQFSSPSFDASVLELCMSLPVGAALVVPPPGPLLGEALADFVVSQGITHALIPPVALSTVPDGSELPGLRMLTVGGDACPAELVTRWAAGRRMINSYGPTESTVVSTWSGPLSPGGVPAIGGPIWNTRVYVLDGAVRPVPVGVVGELYVSGAGLARGYLNRAGLTAERFVACPFGPAGSRMYRTGDLARWNSSGELTFAGRVDHQVKIRGFRIEPGEIEAVLRRHADVDDVVVVAGEETPGTKRLVAYVATSNANENFVGTLRAVVAESLPEYMVPSAFVVLDRLPLSPNGKLDRRALPEPSGAVPGAGHVEPRTDTERILAGIWADALGVQRVGIHDDFFDLGGESLSSLGIAAKAKVAFDISLTPRDVLVARTVSALADVVEEHVLRELERLVG</sequence>
<dbReference type="InterPro" id="IPR006162">
    <property type="entry name" value="Ppantetheine_attach_site"/>
</dbReference>
<feature type="region of interest" description="Disordered" evidence="7">
    <location>
        <begin position="6304"/>
        <end position="6323"/>
    </location>
</feature>
<keyword evidence="4" id="KW-0597">Phosphoprotein</keyword>
<evidence type="ECO:0000313" key="9">
    <source>
        <dbReference type="EMBL" id="TWP53631.1"/>
    </source>
</evidence>
<organism evidence="9 10">
    <name type="scientific">Lentzea tibetensis</name>
    <dbReference type="NCBI Taxonomy" id="2591470"/>
    <lineage>
        <taxon>Bacteria</taxon>
        <taxon>Bacillati</taxon>
        <taxon>Actinomycetota</taxon>
        <taxon>Actinomycetes</taxon>
        <taxon>Pseudonocardiales</taxon>
        <taxon>Pseudonocardiaceae</taxon>
        <taxon>Lentzea</taxon>
    </lineage>
</organism>
<dbReference type="FunFam" id="3.30.300.30:FF:000010">
    <property type="entry name" value="Enterobactin synthetase component F"/>
    <property type="match status" value="5"/>
</dbReference>
<dbReference type="NCBIfam" id="TIGR01720">
    <property type="entry name" value="NRPS-para261"/>
    <property type="match status" value="3"/>
</dbReference>
<dbReference type="Gene3D" id="3.40.50.980">
    <property type="match status" value="10"/>
</dbReference>
<protein>
    <submittedName>
        <fullName evidence="9">Amino acid adenylation domain-containing protein</fullName>
    </submittedName>
</protein>